<keyword evidence="6" id="KW-0131">Cell cycle</keyword>
<evidence type="ECO:0000313" key="11">
    <source>
        <dbReference type="Proteomes" id="UP000824091"/>
    </source>
</evidence>
<organism evidence="10 11">
    <name type="scientific">Candidatus Fimisoma avicola</name>
    <dbReference type="NCBI Taxonomy" id="2840826"/>
    <lineage>
        <taxon>Bacteria</taxon>
        <taxon>Bacillati</taxon>
        <taxon>Bacillota</taxon>
        <taxon>Clostridia</taxon>
        <taxon>Eubacteriales</taxon>
        <taxon>Candidatus Fimisoma</taxon>
    </lineage>
</organism>
<evidence type="ECO:0000313" key="10">
    <source>
        <dbReference type="EMBL" id="HIU28426.1"/>
    </source>
</evidence>
<dbReference type="InterPro" id="IPR001179">
    <property type="entry name" value="PPIase_FKBP_dom"/>
</dbReference>
<dbReference type="NCBIfam" id="TIGR00115">
    <property type="entry name" value="tig"/>
    <property type="match status" value="1"/>
</dbReference>
<name>A0A9D1I4V6_9FIRM</name>
<gene>
    <name evidence="10" type="primary">tig</name>
    <name evidence="10" type="ORF">IAD16_08610</name>
</gene>
<dbReference type="PROSITE" id="PS51257">
    <property type="entry name" value="PROKAR_LIPOPROTEIN"/>
    <property type="match status" value="1"/>
</dbReference>
<keyword evidence="3" id="KW-0132">Cell division</keyword>
<proteinExistence type="predicted"/>
<reference evidence="10" key="1">
    <citation type="submission" date="2020-10" db="EMBL/GenBank/DDBJ databases">
        <authorList>
            <person name="Gilroy R."/>
        </authorList>
    </citation>
    <scope>NUCLEOTIDE SEQUENCE</scope>
    <source>
        <strain evidence="10">11300</strain>
    </source>
</reference>
<dbReference type="Gene3D" id="1.10.3120.10">
    <property type="entry name" value="Trigger factor, C-terminal domain"/>
    <property type="match status" value="1"/>
</dbReference>
<comment type="caution">
    <text evidence="10">The sequence shown here is derived from an EMBL/GenBank/DDBJ whole genome shotgun (WGS) entry which is preliminary data.</text>
</comment>
<evidence type="ECO:0000256" key="3">
    <source>
        <dbReference type="ARBA" id="ARBA00022618"/>
    </source>
</evidence>
<dbReference type="PROSITE" id="PS50059">
    <property type="entry name" value="FKBP_PPIASE"/>
    <property type="match status" value="1"/>
</dbReference>
<dbReference type="GO" id="GO:0003755">
    <property type="term" value="F:peptidyl-prolyl cis-trans isomerase activity"/>
    <property type="evidence" value="ECO:0007669"/>
    <property type="project" value="UniProtKB-KW"/>
</dbReference>
<dbReference type="InterPro" id="IPR046357">
    <property type="entry name" value="PPIase_dom_sf"/>
</dbReference>
<dbReference type="InterPro" id="IPR027304">
    <property type="entry name" value="Trigger_fact/SurA_dom_sf"/>
</dbReference>
<dbReference type="GO" id="GO:0006457">
    <property type="term" value="P:protein folding"/>
    <property type="evidence" value="ECO:0007669"/>
    <property type="project" value="InterPro"/>
</dbReference>
<dbReference type="SUPFAM" id="SSF109998">
    <property type="entry name" value="Triger factor/SurA peptide-binding domain-like"/>
    <property type="match status" value="1"/>
</dbReference>
<comment type="subcellular location">
    <subcellularLocation>
        <location evidence="2">Cytoplasm</location>
    </subcellularLocation>
</comment>
<accession>A0A9D1I4V6</accession>
<evidence type="ECO:0000259" key="9">
    <source>
        <dbReference type="PROSITE" id="PS50059"/>
    </source>
</evidence>
<evidence type="ECO:0000256" key="6">
    <source>
        <dbReference type="ARBA" id="ARBA00023306"/>
    </source>
</evidence>
<dbReference type="GO" id="GO:0005737">
    <property type="term" value="C:cytoplasm"/>
    <property type="evidence" value="ECO:0007669"/>
    <property type="project" value="UniProtKB-SubCell"/>
</dbReference>
<dbReference type="InterPro" id="IPR037041">
    <property type="entry name" value="Trigger_fac_C_sf"/>
</dbReference>
<evidence type="ECO:0000256" key="5">
    <source>
        <dbReference type="ARBA" id="ARBA00023235"/>
    </source>
</evidence>
<dbReference type="GO" id="GO:0015031">
    <property type="term" value="P:protein transport"/>
    <property type="evidence" value="ECO:0007669"/>
    <property type="project" value="InterPro"/>
</dbReference>
<keyword evidence="4 7" id="KW-0697">Rotamase</keyword>
<dbReference type="AlphaFoldDB" id="A0A9D1I4V6"/>
<dbReference type="InterPro" id="IPR005215">
    <property type="entry name" value="Trig_fac"/>
</dbReference>
<evidence type="ECO:0000256" key="1">
    <source>
        <dbReference type="ARBA" id="ARBA00000971"/>
    </source>
</evidence>
<comment type="catalytic activity">
    <reaction evidence="1 7">
        <text>[protein]-peptidylproline (omega=180) = [protein]-peptidylproline (omega=0)</text>
        <dbReference type="Rhea" id="RHEA:16237"/>
        <dbReference type="Rhea" id="RHEA-COMP:10747"/>
        <dbReference type="Rhea" id="RHEA-COMP:10748"/>
        <dbReference type="ChEBI" id="CHEBI:83833"/>
        <dbReference type="ChEBI" id="CHEBI:83834"/>
        <dbReference type="EC" id="5.2.1.8"/>
    </reaction>
</comment>
<evidence type="ECO:0000256" key="2">
    <source>
        <dbReference type="ARBA" id="ARBA00004496"/>
    </source>
</evidence>
<dbReference type="Pfam" id="PF00254">
    <property type="entry name" value="FKBP_C"/>
    <property type="match status" value="1"/>
</dbReference>
<dbReference type="EMBL" id="DVMO01000133">
    <property type="protein sequence ID" value="HIU28426.1"/>
    <property type="molecule type" value="Genomic_DNA"/>
</dbReference>
<feature type="signal peptide" evidence="8">
    <location>
        <begin position="1"/>
        <end position="22"/>
    </location>
</feature>
<keyword evidence="5 7" id="KW-0413">Isomerase</keyword>
<sequence>MKKTIATILILIMCLTSVMLMAGCSQKEPYSDYDLTEYITLPDYDSFTTSVPEVVITDDDISEEMESILESYATSEDVTEGTVEEGDTVKISFKGTLADGTTADGMSSDEYSLTLGSGSMIDGFEEGLYGAAIGDTVTLDLTFPDPYQNNADLSGKDVTFEVTVLSKTVENVPELTDQFVAENYEDYSTVEELRAAVADSLEQDEYETQLREIKQELYNQIVSETEVIKYPEKELSDTIDEVDNSYKQMAESNGSDWEDYRDNTLGVTQDEYEEEIELYAQEMVKQQMVIRLIGQNEDITVTDEEFDEYMNNLLTSYGFEDADDFEDYTGMSLDEYVDAYMLDLDYLLTKELDTIYDRLVDNGNISSEAE</sequence>
<feature type="domain" description="PPIase FKBP-type" evidence="9">
    <location>
        <begin position="86"/>
        <end position="147"/>
    </location>
</feature>
<reference evidence="10" key="2">
    <citation type="journal article" date="2021" name="PeerJ">
        <title>Extensive microbial diversity within the chicken gut microbiome revealed by metagenomics and culture.</title>
        <authorList>
            <person name="Gilroy R."/>
            <person name="Ravi A."/>
            <person name="Getino M."/>
            <person name="Pursley I."/>
            <person name="Horton D.L."/>
            <person name="Alikhan N.F."/>
            <person name="Baker D."/>
            <person name="Gharbi K."/>
            <person name="Hall N."/>
            <person name="Watson M."/>
            <person name="Adriaenssens E.M."/>
            <person name="Foster-Nyarko E."/>
            <person name="Jarju S."/>
            <person name="Secka A."/>
            <person name="Antonio M."/>
            <person name="Oren A."/>
            <person name="Chaudhuri R.R."/>
            <person name="La Ragione R."/>
            <person name="Hildebrand F."/>
            <person name="Pallen M.J."/>
        </authorList>
    </citation>
    <scope>NUCLEOTIDE SEQUENCE</scope>
    <source>
        <strain evidence="10">11300</strain>
    </source>
</reference>
<evidence type="ECO:0000256" key="7">
    <source>
        <dbReference type="PROSITE-ProRule" id="PRU00277"/>
    </source>
</evidence>
<keyword evidence="8" id="KW-0732">Signal</keyword>
<evidence type="ECO:0000256" key="4">
    <source>
        <dbReference type="ARBA" id="ARBA00023110"/>
    </source>
</evidence>
<protein>
    <recommendedName>
        <fullName evidence="7">peptidylprolyl isomerase</fullName>
        <ecNumber evidence="7">5.2.1.8</ecNumber>
    </recommendedName>
</protein>
<dbReference type="GO" id="GO:0051301">
    <property type="term" value="P:cell division"/>
    <property type="evidence" value="ECO:0007669"/>
    <property type="project" value="UniProtKB-KW"/>
</dbReference>
<dbReference type="InterPro" id="IPR008880">
    <property type="entry name" value="Trigger_fac_C"/>
</dbReference>
<dbReference type="SUPFAM" id="SSF54534">
    <property type="entry name" value="FKBP-like"/>
    <property type="match status" value="1"/>
</dbReference>
<evidence type="ECO:0000256" key="8">
    <source>
        <dbReference type="SAM" id="SignalP"/>
    </source>
</evidence>
<dbReference type="Proteomes" id="UP000824091">
    <property type="component" value="Unassembled WGS sequence"/>
</dbReference>
<feature type="chain" id="PRO_5039659243" description="peptidylprolyl isomerase" evidence="8">
    <location>
        <begin position="23"/>
        <end position="370"/>
    </location>
</feature>
<dbReference type="Pfam" id="PF05698">
    <property type="entry name" value="Trigger_C"/>
    <property type="match status" value="1"/>
</dbReference>
<dbReference type="EC" id="5.2.1.8" evidence="7"/>
<dbReference type="Gene3D" id="3.10.50.40">
    <property type="match status" value="1"/>
</dbReference>